<dbReference type="SUPFAM" id="SSF52047">
    <property type="entry name" value="RNI-like"/>
    <property type="match status" value="1"/>
</dbReference>
<accession>A0A1E1XL98</accession>
<dbReference type="AlphaFoldDB" id="A0A1E1XL98"/>
<sequence>LEAVEKELRTVNSACLLTRLRSLVEKFQGCGADLLTPCRHVTGSQMTCWIAWHLHEMNEVLRQVRMHITDHTPGSFTLSAIRGIPVNQLRPDSMLLEGAILAYLLLKRHSCITRLELGAKAVMVFSFPSLLSKALEGNTSLTEVHIGYGYKPVLFPSPHTSTLVSTTVAKLSLRLESLDASNLILDKEATTSIAKAVHGGKLRHLFLYNGMSTKLVAKLFFAIGASSNLTSLQFGGLEEFSICHAFYLADALIDSKTLRKLSIDCLEEDVVGVILGALDHNDSLEVLSLSDGDFSSISVLHDGIEALYRNKRLRSLTLSKVWLPDMAGPLIADVLLKNQSIEEVCLSANDFTDTGAGALAEALPHNFSLRCLDLSGCSLSMDSLSRFSEALARNSTAECVRLGAIDIPEDWVLSSPLTMGICARLQVTWNTRGLEEWAACLRQEKHPFPVLWVAWMNTAASSAVGGFFSALDPSSITELTIDFAGNVRPSCAAAVALFLQTTKTLRKLVVDV</sequence>
<dbReference type="Pfam" id="PF13516">
    <property type="entry name" value="LRR_6"/>
    <property type="match status" value="2"/>
</dbReference>
<evidence type="ECO:0000313" key="2">
    <source>
        <dbReference type="EMBL" id="JAT99983.1"/>
    </source>
</evidence>
<feature type="non-terminal residue" evidence="2">
    <location>
        <position position="1"/>
    </location>
</feature>
<reference evidence="2" key="1">
    <citation type="submission" date="2016-09" db="EMBL/GenBank/DDBJ databases">
        <authorList>
            <person name="Capua I."/>
            <person name="De Benedictis P."/>
            <person name="Joannis T."/>
            <person name="Lombin L.H."/>
            <person name="Cattoli G."/>
        </authorList>
    </citation>
    <scope>NUCLEOTIDE SEQUENCE</scope>
</reference>
<dbReference type="PANTHER" id="PTHR24111:SF0">
    <property type="entry name" value="LEUCINE-RICH REPEAT-CONTAINING PROTEIN"/>
    <property type="match status" value="1"/>
</dbReference>
<dbReference type="InterPro" id="IPR032675">
    <property type="entry name" value="LRR_dom_sf"/>
</dbReference>
<name>A0A1E1XL98_AMBSC</name>
<dbReference type="PANTHER" id="PTHR24111">
    <property type="entry name" value="LEUCINE-RICH REPEAT-CONTAINING PROTEIN 34"/>
    <property type="match status" value="1"/>
</dbReference>
<dbReference type="InterPro" id="IPR001611">
    <property type="entry name" value="Leu-rich_rpt"/>
</dbReference>
<protein>
    <submittedName>
        <fullName evidence="2">Putative ran gtpase-activating protein</fullName>
    </submittedName>
</protein>
<proteinExistence type="evidence at transcript level"/>
<reference evidence="2" key="2">
    <citation type="journal article" date="2017" name="Front. Cell. Infect. Microbiol.">
        <title>Analysis of the Salivary Gland Transcriptome of Unfed and Partially Fed Amblyomma sculptum Ticks and Descriptive Proteome of the Saliva.</title>
        <authorList>
            <person name="Esteves E."/>
            <person name="Maruyama S.R."/>
            <person name="Kawahara R."/>
            <person name="Fujita A."/>
            <person name="Martins L.A."/>
            <person name="Righi A.A."/>
            <person name="Costa F.B."/>
            <person name="Palmisano G."/>
            <person name="Labruna M.B."/>
            <person name="Sa-Nunes A."/>
            <person name="Ribeiro J.M.C."/>
            <person name="Fogaca A.C."/>
        </authorList>
    </citation>
    <scope>NUCLEOTIDE SEQUENCE</scope>
</reference>
<dbReference type="InterPro" id="IPR052201">
    <property type="entry name" value="LRR-containing_regulator"/>
</dbReference>
<dbReference type="Gene3D" id="3.80.10.10">
    <property type="entry name" value="Ribonuclease Inhibitor"/>
    <property type="match status" value="2"/>
</dbReference>
<evidence type="ECO:0000256" key="1">
    <source>
        <dbReference type="ARBA" id="ARBA00022737"/>
    </source>
</evidence>
<keyword evidence="1" id="KW-0677">Repeat</keyword>
<dbReference type="SMART" id="SM00368">
    <property type="entry name" value="LRR_RI"/>
    <property type="match status" value="2"/>
</dbReference>
<organism evidence="2">
    <name type="scientific">Amblyomma sculptum</name>
    <name type="common">Tick</name>
    <dbReference type="NCBI Taxonomy" id="1581419"/>
    <lineage>
        <taxon>Eukaryota</taxon>
        <taxon>Metazoa</taxon>
        <taxon>Ecdysozoa</taxon>
        <taxon>Arthropoda</taxon>
        <taxon>Chelicerata</taxon>
        <taxon>Arachnida</taxon>
        <taxon>Acari</taxon>
        <taxon>Parasitiformes</taxon>
        <taxon>Ixodida</taxon>
        <taxon>Ixodoidea</taxon>
        <taxon>Ixodidae</taxon>
        <taxon>Amblyomminae</taxon>
        <taxon>Amblyomma</taxon>
    </lineage>
</organism>
<dbReference type="EMBL" id="GFAA01003451">
    <property type="protein sequence ID" value="JAT99983.1"/>
    <property type="molecule type" value="mRNA"/>
</dbReference>
<feature type="non-terminal residue" evidence="2">
    <location>
        <position position="512"/>
    </location>
</feature>